<keyword evidence="1" id="KW-0472">Membrane</keyword>
<evidence type="ECO:0000313" key="3">
    <source>
        <dbReference type="Proteomes" id="UP000195152"/>
    </source>
</evidence>
<accession>A0A242W0L5</accession>
<organism evidence="2 3">
    <name type="scientific">Bacillus thuringiensis serovar mexicanensis</name>
    <dbReference type="NCBI Taxonomy" id="180868"/>
    <lineage>
        <taxon>Bacteria</taxon>
        <taxon>Bacillati</taxon>
        <taxon>Bacillota</taxon>
        <taxon>Bacilli</taxon>
        <taxon>Bacillales</taxon>
        <taxon>Bacillaceae</taxon>
        <taxon>Bacillus</taxon>
        <taxon>Bacillus cereus group</taxon>
    </lineage>
</organism>
<sequence length="81" mass="9508">MKHRILITNYQKGGENMDNLFQYVLHYVLLTIMIVGALLLFPFFPKFVLFLAFFIMLGIAIIISTKEDTTQKENRVQRVKL</sequence>
<reference evidence="2 3" key="1">
    <citation type="submission" date="2016-10" db="EMBL/GenBank/DDBJ databases">
        <title>Comparative genomics of Bacillus thuringiensis reveals a path to pathogens against multiple invertebrate hosts.</title>
        <authorList>
            <person name="Zheng J."/>
            <person name="Gao Q."/>
            <person name="Liu H."/>
            <person name="Peng D."/>
            <person name="Ruan L."/>
            <person name="Sun M."/>
        </authorList>
    </citation>
    <scope>NUCLEOTIDE SEQUENCE [LARGE SCALE GENOMIC DNA]</scope>
    <source>
        <strain evidence="2">BGSC 4AC1</strain>
    </source>
</reference>
<keyword evidence="1" id="KW-0812">Transmembrane</keyword>
<keyword evidence="1" id="KW-1133">Transmembrane helix</keyword>
<dbReference type="AlphaFoldDB" id="A0A242W0L5"/>
<feature type="transmembrane region" description="Helical" evidence="1">
    <location>
        <begin position="47"/>
        <end position="65"/>
    </location>
</feature>
<evidence type="ECO:0000256" key="1">
    <source>
        <dbReference type="SAM" id="Phobius"/>
    </source>
</evidence>
<comment type="caution">
    <text evidence="2">The sequence shown here is derived from an EMBL/GenBank/DDBJ whole genome shotgun (WGS) entry which is preliminary data.</text>
</comment>
<protein>
    <submittedName>
        <fullName evidence="2">Uncharacterized protein</fullName>
    </submittedName>
</protein>
<feature type="transmembrane region" description="Helical" evidence="1">
    <location>
        <begin position="20"/>
        <end position="41"/>
    </location>
</feature>
<dbReference type="EMBL" id="NFCF01000108">
    <property type="protein sequence ID" value="OTW44960.1"/>
    <property type="molecule type" value="Genomic_DNA"/>
</dbReference>
<gene>
    <name evidence="2" type="ORF">BK699_28680</name>
</gene>
<proteinExistence type="predicted"/>
<evidence type="ECO:0000313" key="2">
    <source>
        <dbReference type="EMBL" id="OTW44960.1"/>
    </source>
</evidence>
<dbReference type="Proteomes" id="UP000195152">
    <property type="component" value="Unassembled WGS sequence"/>
</dbReference>
<name>A0A242W0L5_BACTU</name>